<dbReference type="EMBL" id="JBHRWO010000010">
    <property type="protein sequence ID" value="MFC3493347.1"/>
    <property type="molecule type" value="Genomic_DNA"/>
</dbReference>
<comment type="caution">
    <text evidence="2">The sequence shown here is derived from an EMBL/GenBank/DDBJ whole genome shotgun (WGS) entry which is preliminary data.</text>
</comment>
<name>A0ABV7PXM7_9ACTN</name>
<reference evidence="3" key="1">
    <citation type="journal article" date="2019" name="Int. J. Syst. Evol. Microbiol.">
        <title>The Global Catalogue of Microorganisms (GCM) 10K type strain sequencing project: providing services to taxonomists for standard genome sequencing and annotation.</title>
        <authorList>
            <consortium name="The Broad Institute Genomics Platform"/>
            <consortium name="The Broad Institute Genome Sequencing Center for Infectious Disease"/>
            <person name="Wu L."/>
            <person name="Ma J."/>
        </authorList>
    </citation>
    <scope>NUCLEOTIDE SEQUENCE [LARGE SCALE GENOMIC DNA]</scope>
    <source>
        <strain evidence="3">CGMCC 4.7396</strain>
    </source>
</reference>
<organism evidence="2 3">
    <name type="scientific">Glycomyces rhizosphaerae</name>
    <dbReference type="NCBI Taxonomy" id="2054422"/>
    <lineage>
        <taxon>Bacteria</taxon>
        <taxon>Bacillati</taxon>
        <taxon>Actinomycetota</taxon>
        <taxon>Actinomycetes</taxon>
        <taxon>Glycomycetales</taxon>
        <taxon>Glycomycetaceae</taxon>
        <taxon>Glycomyces</taxon>
    </lineage>
</organism>
<evidence type="ECO:0000313" key="3">
    <source>
        <dbReference type="Proteomes" id="UP001595712"/>
    </source>
</evidence>
<accession>A0ABV7PXM7</accession>
<gene>
    <name evidence="2" type="ORF">ACFO8M_12715</name>
</gene>
<protein>
    <submittedName>
        <fullName evidence="2">Uncharacterized protein</fullName>
    </submittedName>
</protein>
<evidence type="ECO:0000313" key="2">
    <source>
        <dbReference type="EMBL" id="MFC3493347.1"/>
    </source>
</evidence>
<dbReference type="RefSeq" id="WP_387975554.1">
    <property type="nucleotide sequence ID" value="NZ_JBHRWO010000010.1"/>
</dbReference>
<proteinExistence type="predicted"/>
<sequence length="119" mass="13331">MTEAVRTEPSPRDPLERGRFTDGHTKYTVRASSASAPDSFQVFANDNCADIVMIVSGLISGHLHATWGQEWRTYAPDWKVWIEDAAFKVFYNGHAFDVRDDDGGDDNGNGPYRVRFCDG</sequence>
<feature type="region of interest" description="Disordered" evidence="1">
    <location>
        <begin position="1"/>
        <end position="21"/>
    </location>
</feature>
<keyword evidence="3" id="KW-1185">Reference proteome</keyword>
<evidence type="ECO:0000256" key="1">
    <source>
        <dbReference type="SAM" id="MobiDB-lite"/>
    </source>
</evidence>
<dbReference type="Proteomes" id="UP001595712">
    <property type="component" value="Unassembled WGS sequence"/>
</dbReference>